<feature type="domain" description="UDP N-acetylglucosamine O-acyltransferase C-terminal" evidence="6">
    <location>
        <begin position="175"/>
        <end position="255"/>
    </location>
</feature>
<dbReference type="GO" id="GO:0009245">
    <property type="term" value="P:lipid A biosynthetic process"/>
    <property type="evidence" value="ECO:0007669"/>
    <property type="project" value="UniProtKB-KW"/>
</dbReference>
<gene>
    <name evidence="7" type="ORF">HMPREF0654_00345</name>
</gene>
<evidence type="ECO:0000256" key="3">
    <source>
        <dbReference type="ARBA" id="ARBA00022679"/>
    </source>
</evidence>
<protein>
    <submittedName>
        <fullName evidence="7">UDP-N-acetylglucosamine acyltransferase</fullName>
    </submittedName>
</protein>
<dbReference type="InterPro" id="IPR029098">
    <property type="entry name" value="Acetyltransf_C"/>
</dbReference>
<organism evidence="7 8">
    <name type="scientific">Prevotella disiens DNF00882</name>
    <dbReference type="NCBI Taxonomy" id="1401075"/>
    <lineage>
        <taxon>Bacteria</taxon>
        <taxon>Pseudomonadati</taxon>
        <taxon>Bacteroidota</taxon>
        <taxon>Bacteroidia</taxon>
        <taxon>Bacteroidales</taxon>
        <taxon>Prevotellaceae</taxon>
        <taxon>Prevotella</taxon>
    </lineage>
</organism>
<keyword evidence="5 7" id="KW-0012">Acyltransferase</keyword>
<reference evidence="7 8" key="1">
    <citation type="submission" date="2014-07" db="EMBL/GenBank/DDBJ databases">
        <authorList>
            <person name="McCorrison J."/>
            <person name="Sanka R."/>
            <person name="Torralba M."/>
            <person name="Gillis M."/>
            <person name="Haft D.H."/>
            <person name="Methe B."/>
            <person name="Sutton G."/>
            <person name="Nelson K.E."/>
        </authorList>
    </citation>
    <scope>NUCLEOTIDE SEQUENCE [LARGE SCALE GENOMIC DNA]</scope>
    <source>
        <strain evidence="7 8">DNF00882</strain>
    </source>
</reference>
<name>A0A096AU00_9BACT</name>
<keyword evidence="2" id="KW-0441">Lipid A biosynthesis</keyword>
<dbReference type="Proteomes" id="UP000029538">
    <property type="component" value="Unassembled WGS sequence"/>
</dbReference>
<evidence type="ECO:0000313" key="7">
    <source>
        <dbReference type="EMBL" id="KGF50563.1"/>
    </source>
</evidence>
<sequence length="256" mass="28122">MNTISPLAFVHQNAKIGENNIIGPFCYIDENTIIGDNNKLLNSVTIHTGARIGNGNEFFPGASISTKPQDLKFRGEVTTCEIGDNNSIRENVTISRGTASKGTTIVGNNNLLMENMHIAHDCIIGSNTIIGNSTKLAGEVVVEDFAIISAAVLCHQFCSIGCNVMIQGGSRFSQDIPPYIIAGRDPIRYCGINIIGLRRKGFTNEQIDQIHNAYRLMYGEGTREENIQKIKETLPMTKEIQHIIEFVQASQRGIIK</sequence>
<dbReference type="GO" id="GO:0008780">
    <property type="term" value="F:acyl-[acyl-carrier-protein]-UDP-N-acetylglucosamine O-acyltransferase activity"/>
    <property type="evidence" value="ECO:0007669"/>
    <property type="project" value="InterPro"/>
</dbReference>
<dbReference type="GO" id="GO:0016020">
    <property type="term" value="C:membrane"/>
    <property type="evidence" value="ECO:0007669"/>
    <property type="project" value="GOC"/>
</dbReference>
<dbReference type="InterPro" id="IPR010137">
    <property type="entry name" value="Lipid_A_LpxA"/>
</dbReference>
<dbReference type="Pfam" id="PF00132">
    <property type="entry name" value="Hexapep"/>
    <property type="match status" value="1"/>
</dbReference>
<evidence type="ECO:0000256" key="4">
    <source>
        <dbReference type="ARBA" id="ARBA00023098"/>
    </source>
</evidence>
<proteinExistence type="predicted"/>
<keyword evidence="3 7" id="KW-0808">Transferase</keyword>
<comment type="caution">
    <text evidence="7">The sequence shown here is derived from an EMBL/GenBank/DDBJ whole genome shotgun (WGS) entry which is preliminary data.</text>
</comment>
<dbReference type="PANTHER" id="PTHR43480:SF1">
    <property type="entry name" value="ACYL-[ACYL-CARRIER-PROTEIN]--UDP-N-ACETYLGLUCOSAMINE O-ACYLTRANSFERASE, MITOCHONDRIAL-RELATED"/>
    <property type="match status" value="1"/>
</dbReference>
<evidence type="ECO:0000313" key="8">
    <source>
        <dbReference type="Proteomes" id="UP000029538"/>
    </source>
</evidence>
<evidence type="ECO:0000259" key="6">
    <source>
        <dbReference type="Pfam" id="PF13720"/>
    </source>
</evidence>
<dbReference type="PIRSF" id="PIRSF000456">
    <property type="entry name" value="UDP-GlcNAc_acltr"/>
    <property type="match status" value="1"/>
</dbReference>
<accession>A0A096AU00</accession>
<dbReference type="InterPro" id="IPR011004">
    <property type="entry name" value="Trimer_LpxA-like_sf"/>
</dbReference>
<dbReference type="Gene3D" id="1.20.1180.10">
    <property type="entry name" value="Udp N-acetylglucosamine O-acyltransferase, C-terminal domain"/>
    <property type="match status" value="1"/>
</dbReference>
<dbReference type="InterPro" id="IPR037157">
    <property type="entry name" value="Acetyltransf_C_sf"/>
</dbReference>
<dbReference type="CDD" id="cd03351">
    <property type="entry name" value="LbH_UDP-GlcNAc_AT"/>
    <property type="match status" value="1"/>
</dbReference>
<keyword evidence="4" id="KW-0443">Lipid metabolism</keyword>
<dbReference type="PANTHER" id="PTHR43480">
    <property type="entry name" value="ACYL-[ACYL-CARRIER-PROTEIN]--UDP-N-ACETYLGLUCOSAMINE O-ACYLTRANSFERASE"/>
    <property type="match status" value="1"/>
</dbReference>
<evidence type="ECO:0000256" key="1">
    <source>
        <dbReference type="ARBA" id="ARBA00022516"/>
    </source>
</evidence>
<evidence type="ECO:0000256" key="5">
    <source>
        <dbReference type="ARBA" id="ARBA00023315"/>
    </source>
</evidence>
<dbReference type="Gene3D" id="2.160.10.10">
    <property type="entry name" value="Hexapeptide repeat proteins"/>
    <property type="match status" value="1"/>
</dbReference>
<dbReference type="InterPro" id="IPR001451">
    <property type="entry name" value="Hexapep"/>
</dbReference>
<evidence type="ECO:0000256" key="2">
    <source>
        <dbReference type="ARBA" id="ARBA00022556"/>
    </source>
</evidence>
<dbReference type="Pfam" id="PF13720">
    <property type="entry name" value="Acetyltransf_11"/>
    <property type="match status" value="1"/>
</dbReference>
<dbReference type="EMBL" id="JRNR01000002">
    <property type="protein sequence ID" value="KGF50563.1"/>
    <property type="molecule type" value="Genomic_DNA"/>
</dbReference>
<dbReference type="SUPFAM" id="SSF51161">
    <property type="entry name" value="Trimeric LpxA-like enzymes"/>
    <property type="match status" value="1"/>
</dbReference>
<keyword evidence="1" id="KW-0444">Lipid biosynthesis</keyword>
<dbReference type="AlphaFoldDB" id="A0A096AU00"/>
<dbReference type="NCBIfam" id="NF003657">
    <property type="entry name" value="PRK05289.1"/>
    <property type="match status" value="1"/>
</dbReference>
<dbReference type="NCBIfam" id="TIGR01852">
    <property type="entry name" value="lipid_A_lpxA"/>
    <property type="match status" value="1"/>
</dbReference>
<dbReference type="RefSeq" id="WP_036881872.1">
    <property type="nucleotide sequence ID" value="NZ_JRNR01000002.1"/>
</dbReference>